<proteinExistence type="predicted"/>
<dbReference type="EMBL" id="BOML01000057">
    <property type="protein sequence ID" value="GIE05573.1"/>
    <property type="molecule type" value="Genomic_DNA"/>
</dbReference>
<gene>
    <name evidence="1" type="ORF">Adu01nite_69230</name>
</gene>
<evidence type="ECO:0008006" key="3">
    <source>
        <dbReference type="Google" id="ProtNLM"/>
    </source>
</evidence>
<protein>
    <recommendedName>
        <fullName evidence="3">RNA polymerase sigma-70 region 2 domain-containing protein</fullName>
    </recommendedName>
</protein>
<comment type="caution">
    <text evidence="1">The sequence shown here is derived from an EMBL/GenBank/DDBJ whole genome shotgun (WGS) entry which is preliminary data.</text>
</comment>
<sequence length="136" mass="14634">MQKFSRLSAEFPAIDFQQLSDSALVELISRGNTRAFAALVDRTVAAVRAALPVETRINEILASSYVEVWWLAGCRPAPESDVTSWITGIVRRRAADASRGRPPDGADDALRPSTAELELATILGRPVGAIGVDVTE</sequence>
<dbReference type="RefSeq" id="WP_203733386.1">
    <property type="nucleotide sequence ID" value="NZ_BAAATX010000009.1"/>
</dbReference>
<dbReference type="InterPro" id="IPR013325">
    <property type="entry name" value="RNA_pol_sigma_r2"/>
</dbReference>
<dbReference type="Proteomes" id="UP000637628">
    <property type="component" value="Unassembled WGS sequence"/>
</dbReference>
<dbReference type="Gene3D" id="1.10.1740.10">
    <property type="match status" value="1"/>
</dbReference>
<dbReference type="SUPFAM" id="SSF88946">
    <property type="entry name" value="Sigma2 domain of RNA polymerase sigma factors"/>
    <property type="match status" value="1"/>
</dbReference>
<organism evidence="1 2">
    <name type="scientific">Paractinoplanes durhamensis</name>
    <dbReference type="NCBI Taxonomy" id="113563"/>
    <lineage>
        <taxon>Bacteria</taxon>
        <taxon>Bacillati</taxon>
        <taxon>Actinomycetota</taxon>
        <taxon>Actinomycetes</taxon>
        <taxon>Micromonosporales</taxon>
        <taxon>Micromonosporaceae</taxon>
        <taxon>Paractinoplanes</taxon>
    </lineage>
</organism>
<keyword evidence="2" id="KW-1185">Reference proteome</keyword>
<name>A0ABQ3Z6Y5_9ACTN</name>
<accession>A0ABQ3Z6Y5</accession>
<evidence type="ECO:0000313" key="2">
    <source>
        <dbReference type="Proteomes" id="UP000637628"/>
    </source>
</evidence>
<reference evidence="1 2" key="1">
    <citation type="submission" date="2021-01" db="EMBL/GenBank/DDBJ databases">
        <title>Whole genome shotgun sequence of Actinoplanes durhamensis NBRC 14914.</title>
        <authorList>
            <person name="Komaki H."/>
            <person name="Tamura T."/>
        </authorList>
    </citation>
    <scope>NUCLEOTIDE SEQUENCE [LARGE SCALE GENOMIC DNA]</scope>
    <source>
        <strain evidence="1 2">NBRC 14914</strain>
    </source>
</reference>
<evidence type="ECO:0000313" key="1">
    <source>
        <dbReference type="EMBL" id="GIE05573.1"/>
    </source>
</evidence>